<name>A0A9Q0K4L2_9MAGN</name>
<keyword evidence="2" id="KW-1185">Reference proteome</keyword>
<evidence type="ECO:0000313" key="1">
    <source>
        <dbReference type="EMBL" id="KAJ4961233.1"/>
    </source>
</evidence>
<protein>
    <submittedName>
        <fullName evidence="1">Uncharacterized protein</fullName>
    </submittedName>
</protein>
<dbReference type="AlphaFoldDB" id="A0A9Q0K4L2"/>
<dbReference type="Proteomes" id="UP001141806">
    <property type="component" value="Unassembled WGS sequence"/>
</dbReference>
<proteinExistence type="predicted"/>
<comment type="caution">
    <text evidence="1">The sequence shown here is derived from an EMBL/GenBank/DDBJ whole genome shotgun (WGS) entry which is preliminary data.</text>
</comment>
<gene>
    <name evidence="1" type="ORF">NE237_021143</name>
</gene>
<organism evidence="1 2">
    <name type="scientific">Protea cynaroides</name>
    <dbReference type="NCBI Taxonomy" id="273540"/>
    <lineage>
        <taxon>Eukaryota</taxon>
        <taxon>Viridiplantae</taxon>
        <taxon>Streptophyta</taxon>
        <taxon>Embryophyta</taxon>
        <taxon>Tracheophyta</taxon>
        <taxon>Spermatophyta</taxon>
        <taxon>Magnoliopsida</taxon>
        <taxon>Proteales</taxon>
        <taxon>Proteaceae</taxon>
        <taxon>Protea</taxon>
    </lineage>
</organism>
<dbReference type="EMBL" id="JAMYWD010000009">
    <property type="protein sequence ID" value="KAJ4961233.1"/>
    <property type="molecule type" value="Genomic_DNA"/>
</dbReference>
<sequence length="101" mass="10713">MVLMARFEVQSKYHGCEVVGRFSCSMRLVLGFEIHEIGGSESMLGDLPEGWGVAVVRLAVVAECIHGGGFDEQLGEGRGVQVAMSGESCRNGKQIGGLLEG</sequence>
<reference evidence="1" key="1">
    <citation type="journal article" date="2023" name="Plant J.">
        <title>The genome of the king protea, Protea cynaroides.</title>
        <authorList>
            <person name="Chang J."/>
            <person name="Duong T.A."/>
            <person name="Schoeman C."/>
            <person name="Ma X."/>
            <person name="Roodt D."/>
            <person name="Barker N."/>
            <person name="Li Z."/>
            <person name="Van de Peer Y."/>
            <person name="Mizrachi E."/>
        </authorList>
    </citation>
    <scope>NUCLEOTIDE SEQUENCE</scope>
    <source>
        <tissue evidence="1">Young leaves</tissue>
    </source>
</reference>
<evidence type="ECO:0000313" key="2">
    <source>
        <dbReference type="Proteomes" id="UP001141806"/>
    </source>
</evidence>
<accession>A0A9Q0K4L2</accession>